<keyword evidence="3 10" id="KW-0235">DNA replication</keyword>
<dbReference type="FunFam" id="2.30.29.150:FF:000005">
    <property type="entry name" value="FACT complex subunit SPT16"/>
    <property type="match status" value="1"/>
</dbReference>
<comment type="subcellular location">
    <subcellularLocation>
        <location evidence="10">Nucleus</location>
    </subcellularLocation>
    <subcellularLocation>
        <location evidence="10">Chromosome</location>
    </subcellularLocation>
</comment>
<feature type="region of interest" description="Disordered" evidence="12">
    <location>
        <begin position="52"/>
        <end position="79"/>
    </location>
</feature>
<feature type="domain" description="FACT complex subunit SPT16 N-terminal lobe" evidence="13">
    <location>
        <begin position="111"/>
        <end position="266"/>
    </location>
</feature>
<evidence type="ECO:0000256" key="9">
    <source>
        <dbReference type="ARBA" id="ARBA00023242"/>
    </source>
</evidence>
<dbReference type="Pfam" id="PF14826">
    <property type="entry name" value="FACT-Spt16_Nlob"/>
    <property type="match status" value="1"/>
</dbReference>
<reference evidence="16" key="1">
    <citation type="submission" date="2016-05" db="EMBL/GenBank/DDBJ databases">
        <authorList>
            <person name="Lavstsen T."/>
            <person name="Jespersen J.S."/>
        </authorList>
    </citation>
    <scope>NUCLEOTIDE SEQUENCE [LARGE SCALE GENOMIC DNA]</scope>
</reference>
<evidence type="ECO:0000259" key="13">
    <source>
        <dbReference type="SMART" id="SM01285"/>
    </source>
</evidence>
<dbReference type="Proteomes" id="UP000078560">
    <property type="component" value="Unassembled WGS sequence"/>
</dbReference>
<evidence type="ECO:0000313" key="18">
    <source>
        <dbReference type="Proteomes" id="UP000078546"/>
    </source>
</evidence>
<dbReference type="GO" id="GO:0006260">
    <property type="term" value="P:DNA replication"/>
    <property type="evidence" value="ECO:0007669"/>
    <property type="project" value="UniProtKB-KW"/>
</dbReference>
<evidence type="ECO:0000256" key="1">
    <source>
        <dbReference type="ARBA" id="ARBA00010779"/>
    </source>
</evidence>
<dbReference type="EMBL" id="FLQV01000445">
    <property type="protein sequence ID" value="SBS92671.1"/>
    <property type="molecule type" value="Genomic_DNA"/>
</dbReference>
<dbReference type="AlphaFoldDB" id="A0A1A8VXJ0"/>
<reference evidence="18 19" key="2">
    <citation type="submission" date="2016-05" db="EMBL/GenBank/DDBJ databases">
        <authorList>
            <person name="Naeem Raeece"/>
        </authorList>
    </citation>
    <scope>NUCLEOTIDE SEQUENCE [LARGE SCALE GENOMIC DNA]</scope>
</reference>
<dbReference type="PANTHER" id="PTHR13980:SF15">
    <property type="entry name" value="FACT COMPLEX SUBUNIT SPT16"/>
    <property type="match status" value="1"/>
</dbReference>
<keyword evidence="5 10" id="KW-0805">Transcription regulation</keyword>
<dbReference type="GO" id="GO:0031491">
    <property type="term" value="F:nucleosome binding"/>
    <property type="evidence" value="ECO:0007669"/>
    <property type="project" value="TreeGrafter"/>
</dbReference>
<evidence type="ECO:0000313" key="19">
    <source>
        <dbReference type="Proteomes" id="UP000078560"/>
    </source>
</evidence>
<keyword evidence="8 10" id="KW-0234">DNA repair</keyword>
<gene>
    <name evidence="17" type="ORF">POVCU1_023760</name>
    <name evidence="16" type="ORF">POVCU2_0026030</name>
</gene>
<dbReference type="PANTHER" id="PTHR13980">
    <property type="entry name" value="CDC68 RELATED"/>
    <property type="match status" value="1"/>
</dbReference>
<comment type="similarity">
    <text evidence="1 10">Belongs to the peptidase M24 family. SPT16 subfamily.</text>
</comment>
<evidence type="ECO:0000256" key="8">
    <source>
        <dbReference type="ARBA" id="ARBA00023204"/>
    </source>
</evidence>
<evidence type="ECO:0000256" key="10">
    <source>
        <dbReference type="RuleBase" id="RU367052"/>
    </source>
</evidence>
<evidence type="ECO:0000256" key="5">
    <source>
        <dbReference type="ARBA" id="ARBA00023015"/>
    </source>
</evidence>
<dbReference type="Pfam" id="PF08644">
    <property type="entry name" value="SPT16"/>
    <property type="match status" value="1"/>
</dbReference>
<dbReference type="EMBL" id="FLQU01000357">
    <property type="protein sequence ID" value="SBS84425.1"/>
    <property type="molecule type" value="Genomic_DNA"/>
</dbReference>
<comment type="subunit">
    <text evidence="10">Component of the FACT complex.</text>
</comment>
<feature type="compositionally biased region" description="Basic and acidic residues" evidence="12">
    <location>
        <begin position="1133"/>
        <end position="1147"/>
    </location>
</feature>
<evidence type="ECO:0000313" key="16">
    <source>
        <dbReference type="EMBL" id="SBS84425.1"/>
    </source>
</evidence>
<dbReference type="InterPro" id="IPR040258">
    <property type="entry name" value="Spt16"/>
</dbReference>
<evidence type="ECO:0000256" key="7">
    <source>
        <dbReference type="ARBA" id="ARBA00023163"/>
    </source>
</evidence>
<dbReference type="InterPro" id="IPR013953">
    <property type="entry name" value="FACT_SPT16_M"/>
</dbReference>
<accession>A0A1A8VXJ0</accession>
<feature type="domain" description="Histone chaperone RTT106/FACT complex subunit SPT16-like middle" evidence="15">
    <location>
        <begin position="944"/>
        <end position="1034"/>
    </location>
</feature>
<keyword evidence="6 11" id="KW-0175">Coiled coil</keyword>
<dbReference type="Proteomes" id="UP000078546">
    <property type="component" value="Unassembled WGS sequence"/>
</dbReference>
<dbReference type="GO" id="GO:0035101">
    <property type="term" value="C:FACT complex"/>
    <property type="evidence" value="ECO:0007669"/>
    <property type="project" value="UniProtKB-UniRule"/>
</dbReference>
<dbReference type="Pfam" id="PF00557">
    <property type="entry name" value="Peptidase_M24"/>
    <property type="match status" value="1"/>
</dbReference>
<dbReference type="GO" id="GO:0006281">
    <property type="term" value="P:DNA repair"/>
    <property type="evidence" value="ECO:0007669"/>
    <property type="project" value="UniProtKB-UniRule"/>
</dbReference>
<dbReference type="InterPro" id="IPR036005">
    <property type="entry name" value="Creatinase/aminopeptidase-like"/>
</dbReference>
<dbReference type="FunFam" id="2.30.29.210:FF:000001">
    <property type="entry name" value="FACT complex subunit spt16"/>
    <property type="match status" value="1"/>
</dbReference>
<evidence type="ECO:0000256" key="2">
    <source>
        <dbReference type="ARBA" id="ARBA00022454"/>
    </source>
</evidence>
<feature type="region of interest" description="Disordered" evidence="12">
    <location>
        <begin position="1062"/>
        <end position="1163"/>
    </location>
</feature>
<evidence type="ECO:0000259" key="14">
    <source>
        <dbReference type="SMART" id="SM01286"/>
    </source>
</evidence>
<feature type="coiled-coil region" evidence="11">
    <location>
        <begin position="593"/>
        <end position="623"/>
    </location>
</feature>
<dbReference type="FunFam" id="2.30.29.30:FF:000017">
    <property type="entry name" value="FACT complex subunit SPT16"/>
    <property type="match status" value="1"/>
</dbReference>
<dbReference type="Gene3D" id="2.30.29.30">
    <property type="entry name" value="Pleckstrin-homology domain (PH domain)/Phosphotyrosine-binding domain (PTB)"/>
    <property type="match status" value="1"/>
</dbReference>
<dbReference type="InterPro" id="IPR013719">
    <property type="entry name" value="RTT106/SPT16-like_middle_dom"/>
</dbReference>
<dbReference type="GO" id="GO:0006368">
    <property type="term" value="P:transcription elongation by RNA polymerase II"/>
    <property type="evidence" value="ECO:0007669"/>
    <property type="project" value="TreeGrafter"/>
</dbReference>
<dbReference type="InterPro" id="IPR056595">
    <property type="entry name" value="Fact-SPT16_PH"/>
</dbReference>
<dbReference type="SUPFAM" id="SSF55920">
    <property type="entry name" value="Creatinase/aminopeptidase"/>
    <property type="match status" value="1"/>
</dbReference>
<keyword evidence="9 10" id="KW-0539">Nucleus</keyword>
<dbReference type="Pfam" id="PF21091">
    <property type="entry name" value="SPT16_C"/>
    <property type="match status" value="1"/>
</dbReference>
<evidence type="ECO:0000256" key="11">
    <source>
        <dbReference type="SAM" id="Coils"/>
    </source>
</evidence>
<dbReference type="InterPro" id="IPR000994">
    <property type="entry name" value="Pept_M24"/>
</dbReference>
<sequence length="1163" mass="134259">MVSSKSCAAERERIKFEEKRGLLLARRIRKETKIHNRRGKVKLGEQGNFQGICKKGDNRRSVEKKPRGESGLESTGKSGKAIVTHCKEPKSNCNPLSNNFKSATAQMSESLDVENARAKIGLVFSYWKNGGQEEFSKSGVFCVLSGKSSKDENATLQEQFQMWLTGYQLTETFFLFLKNEKLIILTSDKKRKFLQPLLDSISNVEVLERNSDNAENFAKIEKVIEGTNSTEIAILKDKDATGNFFENCYDFILRLNKKEVDVSRSIKQLLNFRSESDMKVQKSGGDIACVIMKNILITTIENALDSEEFESHEKIKDKALKFHENKKCVLKLKEKLKVDIDDIDVIYSNVQSGNKFILSYKNSNDTNYLSQNEGTILVGIGIKYKELCCNVTRTLLLNAKTEHKELYNFTLAIQKFIIKECFIVNTSFADLYKKAINYVKGNKKEYTSFTNIHLEDYFVRCIGHVIGIEFIEKEFIITENNTNNYIQKNTSYNVSIGFENVQGNDNKNTFAIWISDTIFINEKEEVTILTDAISKEINTISYELEDSKSEEEEKTDVKIEKENGDVDKKNRIGISASILNNAASVIVSDRLRRRNKNSLAHNNEQEMEELNRRQNELKEKKINEIKFRFSKGTNDHKDLNKKNIKKLEDLKAYNDADLLPKDLKPNVICVDNKHECILLPVNGIHIPFHVSTIKNLSSNYEDNNDIFVLRINFLVPGNQGVVKGDFNTFPILQQKEMYIKELIFKSNDEKHFQIIVKQVKELIKQVKQKEVEADVNDSKNTQDKLILNKSGRRIVLRDLMTRPNIFTGRKILGTLELHTNGLRYSANSRGTTEYIDILFDDIKYAFYQPCDGQLIILIHFHLKRYIMVGKKKTLDVQFYCEAGTQIDDLDRAKARNVYDPDEMHDEMKEREQKNKLNLIFKNFVQQMQEISKIEFEIPYPELTFSGVPNKSNVEIFVTANTINHLVEWPPFILSVEDIEIASLERVHHGLRNFDMIFVFKDYTKPVKRIDVIPTEYIDTIKKWLTTIDIVYYEGKNNLQWGNILKTILADIDSFVNSKGFDGFLGEDDEEDEQSAEDEDEDDEYEVDESELSAEDDSDYDDSEDESLATESDGEGEVEEDSEEEGLSWDELEERAKKDDKKRFAYKSDEDDEGYNKRKKKKKN</sequence>
<evidence type="ECO:0000259" key="15">
    <source>
        <dbReference type="SMART" id="SM01287"/>
    </source>
</evidence>
<organism evidence="16 19">
    <name type="scientific">Plasmodium ovale curtisi</name>
    <dbReference type="NCBI Taxonomy" id="864141"/>
    <lineage>
        <taxon>Eukaryota</taxon>
        <taxon>Sar</taxon>
        <taxon>Alveolata</taxon>
        <taxon>Apicomplexa</taxon>
        <taxon>Aconoidasida</taxon>
        <taxon>Haemosporida</taxon>
        <taxon>Plasmodiidae</taxon>
        <taxon>Plasmodium</taxon>
        <taxon>Plasmodium (Plasmodium)</taxon>
    </lineage>
</organism>
<proteinExistence type="inferred from homology"/>
<evidence type="ECO:0000313" key="17">
    <source>
        <dbReference type="EMBL" id="SBS92671.1"/>
    </source>
</evidence>
<comment type="function">
    <text evidence="10">Component of the FACT complex, a general chromatin factor that acts to reorganize nucleosomes. The FACT complex is involved in multiple processes that require DNA as a template such as mRNA elongation, DNA replication and DNA repair. During transcription elongation the FACT complex acts as a histone chaperone that both destabilizes and restores nucleosomal structure. It facilitates the passage of RNA polymerase II and transcription by promoting the dissociation of one histone H2A-H2B dimer from the nucleosome, then subsequently promotes the reestablishment of the nucleosome following the passage of RNA polymerase II.</text>
</comment>
<feature type="compositionally biased region" description="Basic and acidic residues" evidence="12">
    <location>
        <begin position="54"/>
        <end position="70"/>
    </location>
</feature>
<dbReference type="Pfam" id="PF08512">
    <property type="entry name" value="Rttp106-like_middle"/>
    <property type="match status" value="1"/>
</dbReference>
<evidence type="ECO:0000256" key="12">
    <source>
        <dbReference type="SAM" id="MobiDB-lite"/>
    </source>
</evidence>
<dbReference type="Pfam" id="PF24824">
    <property type="entry name" value="PH_SPT16"/>
    <property type="match status" value="1"/>
</dbReference>
<dbReference type="Gene3D" id="3.90.230.10">
    <property type="entry name" value="Creatinase/methionine aminopeptidase superfamily"/>
    <property type="match status" value="1"/>
</dbReference>
<name>A0A1A8VXJ0_PLAOA</name>
<dbReference type="InterPro" id="IPR048969">
    <property type="entry name" value="FACT_SPT16_C"/>
</dbReference>
<feature type="domain" description="FACT complex subunit SPT16 middle" evidence="14">
    <location>
        <begin position="668"/>
        <end position="824"/>
    </location>
</feature>
<feature type="compositionally biased region" description="Acidic residues" evidence="12">
    <location>
        <begin position="1064"/>
        <end position="1132"/>
    </location>
</feature>
<keyword evidence="7 10" id="KW-0804">Transcription</keyword>
<keyword evidence="2 10" id="KW-0158">Chromosome</keyword>
<evidence type="ECO:0000256" key="4">
    <source>
        <dbReference type="ARBA" id="ARBA00022763"/>
    </source>
</evidence>
<dbReference type="SMART" id="SM01287">
    <property type="entry name" value="Rtt106"/>
    <property type="match status" value="1"/>
</dbReference>
<dbReference type="InterPro" id="IPR011993">
    <property type="entry name" value="PH-like_dom_sf"/>
</dbReference>
<dbReference type="Gene3D" id="2.30.29.210">
    <property type="entry name" value="FACT complex subunit Spt16p/Cdc68p"/>
    <property type="match status" value="1"/>
</dbReference>
<dbReference type="InterPro" id="IPR029149">
    <property type="entry name" value="Creatin/AminoP/Spt16_N"/>
</dbReference>
<dbReference type="InterPro" id="IPR029148">
    <property type="entry name" value="FACT-SPT16_Nlobe"/>
</dbReference>
<dbReference type="SMART" id="SM01286">
    <property type="entry name" value="SPT16"/>
    <property type="match status" value="1"/>
</dbReference>
<evidence type="ECO:0000256" key="3">
    <source>
        <dbReference type="ARBA" id="ARBA00022705"/>
    </source>
</evidence>
<evidence type="ECO:0000256" key="6">
    <source>
        <dbReference type="ARBA" id="ARBA00023054"/>
    </source>
</evidence>
<dbReference type="Gene3D" id="2.30.29.150">
    <property type="match status" value="1"/>
</dbReference>
<keyword evidence="4 10" id="KW-0227">DNA damage</keyword>
<dbReference type="Gene3D" id="3.40.350.10">
    <property type="entry name" value="Creatinase/prolidase N-terminal domain"/>
    <property type="match status" value="1"/>
</dbReference>
<protein>
    <recommendedName>
        <fullName evidence="10">FACT complex subunit</fullName>
    </recommendedName>
</protein>
<dbReference type="SMART" id="SM01285">
    <property type="entry name" value="FACT-Spt16_Nlob"/>
    <property type="match status" value="1"/>
</dbReference>